<organism evidence="3 4">
    <name type="scientific">Deinococcus soli</name>
    <name type="common">ex Cha et al. 2016</name>
    <dbReference type="NCBI Taxonomy" id="1309411"/>
    <lineage>
        <taxon>Bacteria</taxon>
        <taxon>Thermotogati</taxon>
        <taxon>Deinococcota</taxon>
        <taxon>Deinococci</taxon>
        <taxon>Deinococcales</taxon>
        <taxon>Deinococcaceae</taxon>
        <taxon>Deinococcus</taxon>
    </lineage>
</organism>
<dbReference type="AlphaFoldDB" id="A0AAE4BMS0"/>
<sequence>MVNLTKERLVPRTSGTESDVPPSEIDTPREIDAGPGTLSRLYTLIMLTTDLFQFFKWILGGIITLFAALGEFFS</sequence>
<comment type="caution">
    <text evidence="3">The sequence shown here is derived from an EMBL/GenBank/DDBJ whole genome shotgun (WGS) entry which is preliminary data.</text>
</comment>
<name>A0AAE4BMS0_9DEIO</name>
<keyword evidence="2" id="KW-0472">Membrane</keyword>
<evidence type="ECO:0000256" key="1">
    <source>
        <dbReference type="SAM" id="MobiDB-lite"/>
    </source>
</evidence>
<reference evidence="3" key="1">
    <citation type="submission" date="2023-07" db="EMBL/GenBank/DDBJ databases">
        <title>Sorghum-associated microbial communities from plants grown in Nebraska, USA.</title>
        <authorList>
            <person name="Schachtman D."/>
        </authorList>
    </citation>
    <scope>NUCLEOTIDE SEQUENCE</scope>
    <source>
        <strain evidence="3">BE330</strain>
    </source>
</reference>
<gene>
    <name evidence="3" type="ORF">J2Y00_002379</name>
</gene>
<accession>A0AAE4BMS0</accession>
<protein>
    <submittedName>
        <fullName evidence="3">Uncharacterized protein</fullName>
    </submittedName>
</protein>
<keyword evidence="2" id="KW-1133">Transmembrane helix</keyword>
<dbReference type="EMBL" id="JAVDQK010000005">
    <property type="protein sequence ID" value="MDR6218782.1"/>
    <property type="molecule type" value="Genomic_DNA"/>
</dbReference>
<keyword evidence="2" id="KW-0812">Transmembrane</keyword>
<evidence type="ECO:0000313" key="4">
    <source>
        <dbReference type="Proteomes" id="UP001185331"/>
    </source>
</evidence>
<evidence type="ECO:0000313" key="3">
    <source>
        <dbReference type="EMBL" id="MDR6218782.1"/>
    </source>
</evidence>
<evidence type="ECO:0000256" key="2">
    <source>
        <dbReference type="SAM" id="Phobius"/>
    </source>
</evidence>
<dbReference type="RefSeq" id="WP_309853374.1">
    <property type="nucleotide sequence ID" value="NZ_JAVDQJ010000004.1"/>
</dbReference>
<feature type="region of interest" description="Disordered" evidence="1">
    <location>
        <begin position="1"/>
        <end position="29"/>
    </location>
</feature>
<feature type="transmembrane region" description="Helical" evidence="2">
    <location>
        <begin position="54"/>
        <end position="73"/>
    </location>
</feature>
<dbReference type="Proteomes" id="UP001185331">
    <property type="component" value="Unassembled WGS sequence"/>
</dbReference>
<feature type="compositionally biased region" description="Basic and acidic residues" evidence="1">
    <location>
        <begin position="1"/>
        <end position="10"/>
    </location>
</feature>
<proteinExistence type="predicted"/>